<dbReference type="PANTHER" id="PTHR37520:SF1">
    <property type="entry name" value="INTRON-ENCODED DNA ENDONUCLEASE AI2A-RELATED"/>
    <property type="match status" value="1"/>
</dbReference>
<sequence length="357" mass="40309">MGLSGGDISYAIGCMLGTVAEFDSAASYLLIKNFDLAPQGAGHVELQLQIAQSGSLNLLFNSKNGNWLTQSAGNFIKRSSETIRRLSNTNSYDSKFNGWLAGVMDGDGNFDLRKVNDKLVLKAIRIKLHNRDVRILTRIQDKLSMGRIRPVNKTSHVLFIISTKAEMIRFINCINGQMRIKVGSFTKACDSLGINMIPANPIVGALDPYFSGLIDTDGSIVFNYPGNRIGCILELKYNEYSAKLNLDNVIPGTKPGVRVLSKASGKKGVKRFSSIRFSFDTVQSMPFVYEYFMVNRLYCDMKFYRVSKIIGFLDIRRYQTLNYDSPEFKIYSAFLLDWIQYLNPLWARLPFVKNLRK</sequence>
<reference evidence="2" key="1">
    <citation type="journal article" date="2018" name="BMC Evol. Biol.">
        <title>The linear mitochondrial genome of the quarantine chytrid Synchytrium endobioticum; insights into the evolution and recent history of an obligate biotrophic plant pathogen.</title>
        <authorList>
            <person name="van de Vossenberg B.T.L.H."/>
            <person name="Brankovics B."/>
            <person name="Nguyen H.D.T."/>
            <person name="van Gent-Pelzer M.P.E."/>
            <person name="Smith D."/>
            <person name="Dadej K."/>
            <person name="Przetakiewicz J."/>
            <person name="Kreuze J.F."/>
            <person name="Boerma M."/>
            <person name="van Leeuwen G.C.M."/>
            <person name="Andre Levesque C."/>
            <person name="van der Lee T.A.J."/>
        </authorList>
    </citation>
    <scope>NUCLEOTIDE SEQUENCE</scope>
    <source>
        <strain evidence="2">CBS 809.83</strain>
    </source>
</reference>
<organism evidence="2">
    <name type="scientific">Powellomyces hirtus</name>
    <dbReference type="NCBI Taxonomy" id="109895"/>
    <lineage>
        <taxon>Eukaryota</taxon>
        <taxon>Fungi</taxon>
        <taxon>Fungi incertae sedis</taxon>
        <taxon>Chytridiomycota</taxon>
        <taxon>Chytridiomycota incertae sedis</taxon>
        <taxon>Chytridiomycetes</taxon>
        <taxon>Spizellomycetales</taxon>
        <taxon>Powellomycetaceae</taxon>
        <taxon>Powellomyces</taxon>
    </lineage>
</organism>
<dbReference type="PANTHER" id="PTHR37520">
    <property type="entry name" value="INTRON-ENCODED DNA ENDONUCLEASE AI2A-RELATED"/>
    <property type="match status" value="1"/>
</dbReference>
<feature type="domain" description="Homing endonuclease LAGLIDADG" evidence="1">
    <location>
        <begin position="100"/>
        <end position="175"/>
    </location>
</feature>
<name>A0A4V1F1W6_9FUNG</name>
<evidence type="ECO:0000313" key="2">
    <source>
        <dbReference type="EMBL" id="QCQ69104.1"/>
    </source>
</evidence>
<dbReference type="AlphaFoldDB" id="A0A4V1F1W6"/>
<gene>
    <name evidence="2" type="primary">iorf357</name>
</gene>
<dbReference type="InterPro" id="IPR004860">
    <property type="entry name" value="LAGLIDADG_dom"/>
</dbReference>
<geneLocation type="mitochondrion" evidence="2"/>
<dbReference type="EMBL" id="MK292693">
    <property type="protein sequence ID" value="QCQ69104.1"/>
    <property type="molecule type" value="Genomic_DNA"/>
</dbReference>
<evidence type="ECO:0000259" key="1">
    <source>
        <dbReference type="Pfam" id="PF00961"/>
    </source>
</evidence>
<proteinExistence type="predicted"/>
<keyword evidence="2" id="KW-0540">Nuclease</keyword>
<dbReference type="InterPro" id="IPR027434">
    <property type="entry name" value="Homing_endonucl"/>
</dbReference>
<keyword evidence="2" id="KW-0378">Hydrolase</keyword>
<dbReference type="Gene3D" id="3.10.28.10">
    <property type="entry name" value="Homing endonucleases"/>
    <property type="match status" value="1"/>
</dbReference>
<dbReference type="GO" id="GO:0004519">
    <property type="term" value="F:endonuclease activity"/>
    <property type="evidence" value="ECO:0007669"/>
    <property type="project" value="UniProtKB-KW"/>
</dbReference>
<keyword evidence="2" id="KW-0255">Endonuclease</keyword>
<accession>A0A4V1F1W6</accession>
<protein>
    <submittedName>
        <fullName evidence="2">LAGLIDADG endonuclease</fullName>
    </submittedName>
</protein>
<keyword evidence="2" id="KW-0496">Mitochondrion</keyword>
<dbReference type="Pfam" id="PF00961">
    <property type="entry name" value="LAGLIDADG_1"/>
    <property type="match status" value="1"/>
</dbReference>
<dbReference type="SUPFAM" id="SSF55608">
    <property type="entry name" value="Homing endonucleases"/>
    <property type="match status" value="1"/>
</dbReference>